<evidence type="ECO:0000259" key="1">
    <source>
        <dbReference type="Pfam" id="PF13439"/>
    </source>
</evidence>
<keyword evidence="3" id="KW-0808">Transferase</keyword>
<dbReference type="GO" id="GO:0016757">
    <property type="term" value="F:glycosyltransferase activity"/>
    <property type="evidence" value="ECO:0007669"/>
    <property type="project" value="UniProtKB-ARBA"/>
</dbReference>
<dbReference type="Pfam" id="PF13439">
    <property type="entry name" value="Glyco_transf_4"/>
    <property type="match status" value="1"/>
</dbReference>
<dbReference type="PANTHER" id="PTHR12526">
    <property type="entry name" value="GLYCOSYLTRANSFERASE"/>
    <property type="match status" value="1"/>
</dbReference>
<dbReference type="AlphaFoldDB" id="A0A1N6S891"/>
<dbReference type="Gene3D" id="3.40.50.2000">
    <property type="entry name" value="Glycogen Phosphorylase B"/>
    <property type="match status" value="2"/>
</dbReference>
<evidence type="ECO:0000313" key="5">
    <source>
        <dbReference type="Proteomes" id="UP000548326"/>
    </source>
</evidence>
<dbReference type="EMBL" id="JACHCA010000026">
    <property type="protein sequence ID" value="MBB6131557.1"/>
    <property type="molecule type" value="Genomic_DNA"/>
</dbReference>
<dbReference type="EMBL" id="JACHCB010000002">
    <property type="protein sequence ID" value="MBB6108456.1"/>
    <property type="molecule type" value="Genomic_DNA"/>
</dbReference>
<protein>
    <submittedName>
        <fullName evidence="3">Glycosyltransferase involved in cell wall biosynthesis</fullName>
    </submittedName>
</protein>
<feature type="domain" description="Glycosyltransferase subfamily 4-like N-terminal" evidence="1">
    <location>
        <begin position="34"/>
        <end position="232"/>
    </location>
</feature>
<proteinExistence type="predicted"/>
<accession>A0A1N6S891</accession>
<evidence type="ECO:0000313" key="2">
    <source>
        <dbReference type="EMBL" id="MBB6108456.1"/>
    </source>
</evidence>
<dbReference type="PANTHER" id="PTHR12526:SF630">
    <property type="entry name" value="GLYCOSYLTRANSFERASE"/>
    <property type="match status" value="1"/>
</dbReference>
<dbReference type="Pfam" id="PF13692">
    <property type="entry name" value="Glyco_trans_1_4"/>
    <property type="match status" value="1"/>
</dbReference>
<comment type="caution">
    <text evidence="3">The sequence shown here is derived from an EMBL/GenBank/DDBJ whole genome shotgun (WGS) entry which is preliminary data.</text>
</comment>
<dbReference type="STRING" id="354630.SAMN05421821_102307"/>
<name>A0A1N6S891_9SPHI</name>
<dbReference type="OrthoDB" id="9807209at2"/>
<dbReference type="RefSeq" id="WP_084192079.1">
    <property type="nucleotide sequence ID" value="NZ_FTMG01000002.1"/>
</dbReference>
<dbReference type="InterPro" id="IPR028098">
    <property type="entry name" value="Glyco_trans_4-like_N"/>
</dbReference>
<gene>
    <name evidence="3" type="ORF">HDF22_005708</name>
    <name evidence="2" type="ORF">HDF23_001191</name>
</gene>
<evidence type="ECO:0000313" key="4">
    <source>
        <dbReference type="Proteomes" id="UP000541583"/>
    </source>
</evidence>
<evidence type="ECO:0000313" key="3">
    <source>
        <dbReference type="EMBL" id="MBB6131557.1"/>
    </source>
</evidence>
<sequence length="417" mass="48040">MSKTAHDSFIAIKKQFTLMKILILTHRVPFPKNGGYAIVVYNTIKGLVALGHKVSLVALNAKKYNGNPHEVTDDLLTKINYTTYNIDISISMLDGLINLFSKKSNDIDRYYDAEFEKLLVRELRQTAYDIVQFEGLFVTPYLAAIRKHSRAKMIYRSHNIEHQVWQRLAQQKSDLFKKWYLRMLARRVKDYELQQLNKVDAIAVFTAEDKNTMLSYGTTIPVEIFPVGIDLTQYRPDFEKTEFPSLFFLGSLDWLPNREGIEWFIDNFHKDLTDGDLRVKFYVAGHNIPDRFDDYEVMGKIFIQGEVDDAYEFVNSKAIMIVPLLSGGGMRVKIVEGMAMQKCIISTSIGAEGINFENGTNIIIANNQEEFYDAIERCITDEEYCRTVGINARKLVEQQHDVNAVTHDLAQFYEKLC</sequence>
<organism evidence="3 5">
    <name type="scientific">Mucilaginibacter lappiensis</name>
    <dbReference type="NCBI Taxonomy" id="354630"/>
    <lineage>
        <taxon>Bacteria</taxon>
        <taxon>Pseudomonadati</taxon>
        <taxon>Bacteroidota</taxon>
        <taxon>Sphingobacteriia</taxon>
        <taxon>Sphingobacteriales</taxon>
        <taxon>Sphingobacteriaceae</taxon>
        <taxon>Mucilaginibacter</taxon>
    </lineage>
</organism>
<dbReference type="Proteomes" id="UP000541583">
    <property type="component" value="Unassembled WGS sequence"/>
</dbReference>
<reference evidence="4 5" key="1">
    <citation type="submission" date="2020-08" db="EMBL/GenBank/DDBJ databases">
        <title>Genomic Encyclopedia of Type Strains, Phase IV (KMG-V): Genome sequencing to study the core and pangenomes of soil and plant-associated prokaryotes.</title>
        <authorList>
            <person name="Whitman W."/>
        </authorList>
    </citation>
    <scope>NUCLEOTIDE SEQUENCE [LARGE SCALE GENOMIC DNA]</scope>
    <source>
        <strain evidence="2 4">ANJLi2</strain>
        <strain evidence="3 5">MP601</strain>
    </source>
</reference>
<dbReference type="Proteomes" id="UP000548326">
    <property type="component" value="Unassembled WGS sequence"/>
</dbReference>
<dbReference type="CDD" id="cd03801">
    <property type="entry name" value="GT4_PimA-like"/>
    <property type="match status" value="1"/>
</dbReference>
<dbReference type="SUPFAM" id="SSF53756">
    <property type="entry name" value="UDP-Glycosyltransferase/glycogen phosphorylase"/>
    <property type="match status" value="1"/>
</dbReference>
<keyword evidence="4" id="KW-1185">Reference proteome</keyword>